<evidence type="ECO:0000313" key="2">
    <source>
        <dbReference type="Proteomes" id="UP000265520"/>
    </source>
</evidence>
<organism evidence="1 2">
    <name type="scientific">Trifolium medium</name>
    <dbReference type="NCBI Taxonomy" id="97028"/>
    <lineage>
        <taxon>Eukaryota</taxon>
        <taxon>Viridiplantae</taxon>
        <taxon>Streptophyta</taxon>
        <taxon>Embryophyta</taxon>
        <taxon>Tracheophyta</taxon>
        <taxon>Spermatophyta</taxon>
        <taxon>Magnoliopsida</taxon>
        <taxon>eudicotyledons</taxon>
        <taxon>Gunneridae</taxon>
        <taxon>Pentapetalae</taxon>
        <taxon>rosids</taxon>
        <taxon>fabids</taxon>
        <taxon>Fabales</taxon>
        <taxon>Fabaceae</taxon>
        <taxon>Papilionoideae</taxon>
        <taxon>50 kb inversion clade</taxon>
        <taxon>NPAAA clade</taxon>
        <taxon>Hologalegina</taxon>
        <taxon>IRL clade</taxon>
        <taxon>Trifolieae</taxon>
        <taxon>Trifolium</taxon>
    </lineage>
</organism>
<evidence type="ECO:0000313" key="1">
    <source>
        <dbReference type="EMBL" id="MCI94130.1"/>
    </source>
</evidence>
<dbReference type="Proteomes" id="UP000265520">
    <property type="component" value="Unassembled WGS sequence"/>
</dbReference>
<proteinExistence type="predicted"/>
<comment type="caution">
    <text evidence="1">The sequence shown here is derived from an EMBL/GenBank/DDBJ whole genome shotgun (WGS) entry which is preliminary data.</text>
</comment>
<name>A0A392W626_9FABA</name>
<reference evidence="1 2" key="1">
    <citation type="journal article" date="2018" name="Front. Plant Sci.">
        <title>Red Clover (Trifolium pratense) and Zigzag Clover (T. medium) - A Picture of Genomic Similarities and Differences.</title>
        <authorList>
            <person name="Dluhosova J."/>
            <person name="Istvanek J."/>
            <person name="Nedelnik J."/>
            <person name="Repkova J."/>
        </authorList>
    </citation>
    <scope>NUCLEOTIDE SEQUENCE [LARGE SCALE GENOMIC DNA]</scope>
    <source>
        <strain evidence="2">cv. 10/8</strain>
        <tissue evidence="1">Leaf</tissue>
    </source>
</reference>
<sequence length="27" mass="2964">TARINEDSAELEVCHVCPDEEMDVGVC</sequence>
<dbReference type="EMBL" id="LXQA011348103">
    <property type="protein sequence ID" value="MCI94130.1"/>
    <property type="molecule type" value="Genomic_DNA"/>
</dbReference>
<accession>A0A392W626</accession>
<protein>
    <submittedName>
        <fullName evidence="1">Uncharacterized protein</fullName>
    </submittedName>
</protein>
<dbReference type="AlphaFoldDB" id="A0A392W626"/>
<feature type="non-terminal residue" evidence="1">
    <location>
        <position position="1"/>
    </location>
</feature>
<keyword evidence="2" id="KW-1185">Reference proteome</keyword>